<evidence type="ECO:0000313" key="1">
    <source>
        <dbReference type="EMBL" id="QBK85670.1"/>
    </source>
</evidence>
<proteinExistence type="predicted"/>
<dbReference type="EMBL" id="MK500327">
    <property type="protein sequence ID" value="QBK85670.1"/>
    <property type="molecule type" value="Genomic_DNA"/>
</dbReference>
<protein>
    <submittedName>
        <fullName evidence="1">Uncharacterized protein</fullName>
    </submittedName>
</protein>
<gene>
    <name evidence="1" type="ORF">LCMAC101_02650</name>
</gene>
<sequence length="164" mass="19476">MAQKIQLSREEFENLEAVKLFNDQLVERGTDSLDQVARPSHTRTLEFVTLKLIVVYQDDLRKFLEDEYEKLTEERHSCLGVPLKLFYEDKVILRYTSMSRFFTSSFNEAISKKKFADFGEDIPEWNQIFPWVGKYPSGEEIKTYYINKFSISPDETVRWGVIYF</sequence>
<accession>A0A481YRS4</accession>
<reference evidence="1" key="1">
    <citation type="journal article" date="2019" name="MBio">
        <title>Virus Genomes from Deep Sea Sediments Expand the Ocean Megavirome and Support Independent Origins of Viral Gigantism.</title>
        <authorList>
            <person name="Backstrom D."/>
            <person name="Yutin N."/>
            <person name="Jorgensen S.L."/>
            <person name="Dharamshi J."/>
            <person name="Homa F."/>
            <person name="Zaremba-Niedwiedzka K."/>
            <person name="Spang A."/>
            <person name="Wolf Y.I."/>
            <person name="Koonin E.V."/>
            <person name="Ettema T.J."/>
        </authorList>
    </citation>
    <scope>NUCLEOTIDE SEQUENCE</scope>
</reference>
<organism evidence="1">
    <name type="scientific">Marseillevirus LCMAC101</name>
    <dbReference type="NCBI Taxonomy" id="2506602"/>
    <lineage>
        <taxon>Viruses</taxon>
        <taxon>Varidnaviria</taxon>
        <taxon>Bamfordvirae</taxon>
        <taxon>Nucleocytoviricota</taxon>
        <taxon>Megaviricetes</taxon>
        <taxon>Pimascovirales</taxon>
        <taxon>Pimascovirales incertae sedis</taxon>
        <taxon>Marseilleviridae</taxon>
    </lineage>
</organism>
<name>A0A481YRS4_9VIRU</name>